<dbReference type="AlphaFoldDB" id="A0A4Z0WCH2"/>
<evidence type="ECO:0000313" key="21">
    <source>
        <dbReference type="Proteomes" id="UP000297475"/>
    </source>
</evidence>
<dbReference type="HAMAP" id="MF_00283">
    <property type="entry name" value="Phe_tRNA_synth_beta1"/>
    <property type="match status" value="1"/>
</dbReference>
<dbReference type="SUPFAM" id="SSF50249">
    <property type="entry name" value="Nucleic acid-binding proteins"/>
    <property type="match status" value="1"/>
</dbReference>
<evidence type="ECO:0000259" key="17">
    <source>
        <dbReference type="PROSITE" id="PS50886"/>
    </source>
</evidence>
<keyword evidence="8 15" id="KW-0547">Nucleotide-binding</keyword>
<evidence type="ECO:0000256" key="14">
    <source>
        <dbReference type="ARBA" id="ARBA00049255"/>
    </source>
</evidence>
<evidence type="ECO:0000256" key="6">
    <source>
        <dbReference type="ARBA" id="ARBA00022598"/>
    </source>
</evidence>
<dbReference type="InterPro" id="IPR033714">
    <property type="entry name" value="tRNA_bind_bactPheRS"/>
</dbReference>
<feature type="domain" description="B5" evidence="19">
    <location>
        <begin position="400"/>
        <end position="475"/>
    </location>
</feature>
<dbReference type="SMART" id="SM00896">
    <property type="entry name" value="FDX-ACB"/>
    <property type="match status" value="1"/>
</dbReference>
<evidence type="ECO:0000313" key="20">
    <source>
        <dbReference type="EMBL" id="TGG95524.1"/>
    </source>
</evidence>
<reference evidence="20 21" key="1">
    <citation type="submission" date="2019-04" db="EMBL/GenBank/DDBJ databases">
        <title>Natronospirillum operosus gen. nov., sp. nov., a haloalkaliphilic satellite isolated from decaying biomass of laboratory culture of cyanobacterium Geitlerinema sp. and proposal of Natronospirillaceae fam. nov. and Saccharospirillaceae fam. nov.</title>
        <authorList>
            <person name="Kevbrin V."/>
            <person name="Boltyanskaya Y."/>
            <person name="Koziaeva V."/>
            <person name="Grouzdev D.S."/>
            <person name="Park M."/>
            <person name="Cho J."/>
        </authorList>
    </citation>
    <scope>NUCLEOTIDE SEQUENCE [LARGE SCALE GENOMIC DNA]</scope>
    <source>
        <strain evidence="20 21">G-116</strain>
    </source>
</reference>
<dbReference type="Gene3D" id="3.30.70.380">
    <property type="entry name" value="Ferrodoxin-fold anticodon-binding domain"/>
    <property type="match status" value="1"/>
</dbReference>
<dbReference type="InterPro" id="IPR045864">
    <property type="entry name" value="aa-tRNA-synth_II/BPL/LPL"/>
</dbReference>
<dbReference type="FunFam" id="2.40.50.140:FF:000045">
    <property type="entry name" value="Phenylalanine--tRNA ligase beta subunit"/>
    <property type="match status" value="1"/>
</dbReference>
<evidence type="ECO:0000256" key="13">
    <source>
        <dbReference type="ARBA" id="ARBA00023146"/>
    </source>
</evidence>
<dbReference type="FunFam" id="3.30.70.380:FF:000001">
    <property type="entry name" value="Phenylalanine--tRNA ligase beta subunit"/>
    <property type="match status" value="1"/>
</dbReference>
<dbReference type="Pfam" id="PF03147">
    <property type="entry name" value="FDX-ACB"/>
    <property type="match status" value="1"/>
</dbReference>
<feature type="binding site" evidence="15">
    <location>
        <position position="463"/>
    </location>
    <ligand>
        <name>Mg(2+)</name>
        <dbReference type="ChEBI" id="CHEBI:18420"/>
        <note>shared with alpha subunit</note>
    </ligand>
</feature>
<dbReference type="InterPro" id="IPR020825">
    <property type="entry name" value="Phe-tRNA_synthase-like_B3/B4"/>
</dbReference>
<keyword evidence="12 15" id="KW-0648">Protein biosynthesis</keyword>
<comment type="similarity">
    <text evidence="2 15">Belongs to the phenylalanyl-tRNA synthetase beta subunit family. Type 1 subfamily.</text>
</comment>
<comment type="catalytic activity">
    <reaction evidence="14 15">
        <text>tRNA(Phe) + L-phenylalanine + ATP = L-phenylalanyl-tRNA(Phe) + AMP + diphosphate + H(+)</text>
        <dbReference type="Rhea" id="RHEA:19413"/>
        <dbReference type="Rhea" id="RHEA-COMP:9668"/>
        <dbReference type="Rhea" id="RHEA-COMP:9699"/>
        <dbReference type="ChEBI" id="CHEBI:15378"/>
        <dbReference type="ChEBI" id="CHEBI:30616"/>
        <dbReference type="ChEBI" id="CHEBI:33019"/>
        <dbReference type="ChEBI" id="CHEBI:58095"/>
        <dbReference type="ChEBI" id="CHEBI:78442"/>
        <dbReference type="ChEBI" id="CHEBI:78531"/>
        <dbReference type="ChEBI" id="CHEBI:456215"/>
        <dbReference type="EC" id="6.1.1.20"/>
    </reaction>
</comment>
<dbReference type="GO" id="GO:0000049">
    <property type="term" value="F:tRNA binding"/>
    <property type="evidence" value="ECO:0007669"/>
    <property type="project" value="UniProtKB-UniRule"/>
</dbReference>
<dbReference type="InterPro" id="IPR045060">
    <property type="entry name" value="Phe-tRNA-ligase_IIc_bsu"/>
</dbReference>
<dbReference type="Pfam" id="PF03484">
    <property type="entry name" value="B5"/>
    <property type="match status" value="1"/>
</dbReference>
<dbReference type="GO" id="GO:0005524">
    <property type="term" value="F:ATP binding"/>
    <property type="evidence" value="ECO:0007669"/>
    <property type="project" value="UniProtKB-UniRule"/>
</dbReference>
<dbReference type="FunFam" id="3.50.40.10:FF:000001">
    <property type="entry name" value="Phenylalanine--tRNA ligase beta subunit"/>
    <property type="match status" value="1"/>
</dbReference>
<dbReference type="Pfam" id="PF17759">
    <property type="entry name" value="tRNA_synthFbeta"/>
    <property type="match status" value="1"/>
</dbReference>
<sequence length="790" mass="86108">MKFSEHWLREWVNPDLDADALMHLVTMAGLEVDGSEPAAGAFTDVVVAEILHAEQHPDADKLQVCRVSDGTAEHQVVCGAPNARAGIRVALARVGGTLPGDISIRQAKLRGVESAGMICSARELGLSDDHSGILELAADAPLGVDLRQYLRLDDTLIEIDLTPNRADCLGIRGIAREVGVLTGTSVTAPVIEPVAAEIDDTFPVRLSAPEACPRYLGRVIRGIDPTATTPLWMQERLRRSGVRSIDPVVDVTNYVMLELGQPMHGFDLNRLQGSIDVRRARAGEALTLLDEQTVELREDTLVIADEGQALAMAGIMGGEASGIHQGTEDIFLECAFFAPLHLAGIARSYGLHTDSSHRFERGVDHQLQRLAMERATGLLLDIVGGRPGPVSEAVDTAHLPVGGTVSVSHQAITSLLGAEIEPDTITRIFEGLGFAVTVDGGHWHCAVPSHRFDVSIPADLIEEVARVYGYNNLPVSAPRMALEITPLPEAIESERLVKRRLLALGYQEAVTYSFVEPGLQQLLEPELKPLPLSNPISEELSVMRTSLAAGLLNALRYNLNRQQDRVRLFEVGLVFRGELDTLSQTKQVGGLLYGPRQDATWLGTEGTDFYDLKGDVESLLGLSGGREIRFEALSDQSMLHPGQSARVLVDGEPAGWLGRLHPRVEQALELKKPAWLFELSMTAVARRAVPTYQPLSRFPASHRDVALVVEENVQAQRVQEVARAAGGEWMQDVHLFDVYAGDSIGAGKRSLALQLSWQHPDRTLQDDEIAGFMNSVIERLQQEFDAVLRS</sequence>
<comment type="subunit">
    <text evidence="3 15">Tetramer of two alpha and two beta subunits.</text>
</comment>
<dbReference type="FunFam" id="3.30.930.10:FF:000022">
    <property type="entry name" value="Phenylalanine--tRNA ligase beta subunit"/>
    <property type="match status" value="1"/>
</dbReference>
<dbReference type="Gene3D" id="3.30.930.10">
    <property type="entry name" value="Bira Bifunctional Protein, Domain 2"/>
    <property type="match status" value="1"/>
</dbReference>
<keyword evidence="5 16" id="KW-0820">tRNA-binding</keyword>
<dbReference type="EMBL" id="SRMF01000001">
    <property type="protein sequence ID" value="TGG95524.1"/>
    <property type="molecule type" value="Genomic_DNA"/>
</dbReference>
<evidence type="ECO:0000256" key="1">
    <source>
        <dbReference type="ARBA" id="ARBA00004496"/>
    </source>
</evidence>
<dbReference type="GO" id="GO:0006432">
    <property type="term" value="P:phenylalanyl-tRNA aminoacylation"/>
    <property type="evidence" value="ECO:0007669"/>
    <property type="project" value="UniProtKB-UniRule"/>
</dbReference>
<dbReference type="InterPro" id="IPR009061">
    <property type="entry name" value="DNA-bd_dom_put_sf"/>
</dbReference>
<dbReference type="GO" id="GO:0004826">
    <property type="term" value="F:phenylalanine-tRNA ligase activity"/>
    <property type="evidence" value="ECO:0007669"/>
    <property type="project" value="UniProtKB-UniRule"/>
</dbReference>
<dbReference type="InterPro" id="IPR002547">
    <property type="entry name" value="tRNA-bd_dom"/>
</dbReference>
<dbReference type="InterPro" id="IPR005146">
    <property type="entry name" value="B3/B4_tRNA-bd"/>
</dbReference>
<dbReference type="SUPFAM" id="SSF56037">
    <property type="entry name" value="PheT/TilS domain"/>
    <property type="match status" value="1"/>
</dbReference>
<evidence type="ECO:0000256" key="12">
    <source>
        <dbReference type="ARBA" id="ARBA00022917"/>
    </source>
</evidence>
<dbReference type="Gene3D" id="2.40.50.140">
    <property type="entry name" value="Nucleic acid-binding proteins"/>
    <property type="match status" value="1"/>
</dbReference>
<dbReference type="SUPFAM" id="SSF55681">
    <property type="entry name" value="Class II aaRS and biotin synthetases"/>
    <property type="match status" value="1"/>
</dbReference>
<dbReference type="GO" id="GO:0009328">
    <property type="term" value="C:phenylalanine-tRNA ligase complex"/>
    <property type="evidence" value="ECO:0007669"/>
    <property type="project" value="TreeGrafter"/>
</dbReference>
<organism evidence="20 21">
    <name type="scientific">Natronospirillum operosum</name>
    <dbReference type="NCBI Taxonomy" id="2759953"/>
    <lineage>
        <taxon>Bacteria</taxon>
        <taxon>Pseudomonadati</taxon>
        <taxon>Pseudomonadota</taxon>
        <taxon>Gammaproteobacteria</taxon>
        <taxon>Oceanospirillales</taxon>
        <taxon>Natronospirillaceae</taxon>
        <taxon>Natronospirillum</taxon>
    </lineage>
</organism>
<feature type="binding site" evidence="15">
    <location>
        <position position="453"/>
    </location>
    <ligand>
        <name>Mg(2+)</name>
        <dbReference type="ChEBI" id="CHEBI:18420"/>
        <note>shared with alpha subunit</note>
    </ligand>
</feature>
<dbReference type="FunFam" id="3.30.56.10:FF:000002">
    <property type="entry name" value="Phenylalanine--tRNA ligase beta subunit"/>
    <property type="match status" value="1"/>
</dbReference>
<evidence type="ECO:0000256" key="10">
    <source>
        <dbReference type="ARBA" id="ARBA00022842"/>
    </source>
</evidence>
<feature type="binding site" evidence="15">
    <location>
        <position position="462"/>
    </location>
    <ligand>
        <name>Mg(2+)</name>
        <dbReference type="ChEBI" id="CHEBI:18420"/>
        <note>shared with alpha subunit</note>
    </ligand>
</feature>
<feature type="binding site" evidence="15">
    <location>
        <position position="459"/>
    </location>
    <ligand>
        <name>Mg(2+)</name>
        <dbReference type="ChEBI" id="CHEBI:18420"/>
        <note>shared with alpha subunit</note>
    </ligand>
</feature>
<dbReference type="InterPro" id="IPR041616">
    <property type="entry name" value="PheRS_beta_core"/>
</dbReference>
<evidence type="ECO:0000259" key="18">
    <source>
        <dbReference type="PROSITE" id="PS51447"/>
    </source>
</evidence>
<dbReference type="SMART" id="SM00873">
    <property type="entry name" value="B3_4"/>
    <property type="match status" value="1"/>
</dbReference>
<feature type="domain" description="TRNA-binding" evidence="17">
    <location>
        <begin position="39"/>
        <end position="147"/>
    </location>
</feature>
<evidence type="ECO:0000256" key="7">
    <source>
        <dbReference type="ARBA" id="ARBA00022723"/>
    </source>
</evidence>
<dbReference type="PROSITE" id="PS51447">
    <property type="entry name" value="FDX_ACB"/>
    <property type="match status" value="1"/>
</dbReference>
<evidence type="ECO:0000256" key="5">
    <source>
        <dbReference type="ARBA" id="ARBA00022555"/>
    </source>
</evidence>
<dbReference type="InterPro" id="IPR005121">
    <property type="entry name" value="Fdx_antiC-bd"/>
</dbReference>
<comment type="caution">
    <text evidence="20">The sequence shown here is derived from an EMBL/GenBank/DDBJ whole genome shotgun (WGS) entry which is preliminary data.</text>
</comment>
<accession>A0A4Z0WCH2</accession>
<dbReference type="PROSITE" id="PS51483">
    <property type="entry name" value="B5"/>
    <property type="match status" value="1"/>
</dbReference>
<dbReference type="RefSeq" id="WP_135481259.1">
    <property type="nucleotide sequence ID" value="NZ_SRMF01000001.1"/>
</dbReference>
<evidence type="ECO:0000259" key="19">
    <source>
        <dbReference type="PROSITE" id="PS51483"/>
    </source>
</evidence>
<comment type="subcellular location">
    <subcellularLocation>
        <location evidence="1 15">Cytoplasm</location>
    </subcellularLocation>
</comment>
<protein>
    <recommendedName>
        <fullName evidence="15">Phenylalanine--tRNA ligase beta subunit</fullName>
        <ecNumber evidence="15">6.1.1.20</ecNumber>
    </recommendedName>
    <alternativeName>
        <fullName evidence="15">Phenylalanyl-tRNA synthetase beta subunit</fullName>
        <shortName evidence="15">PheRS</shortName>
    </alternativeName>
</protein>
<dbReference type="PANTHER" id="PTHR10947:SF0">
    <property type="entry name" value="PHENYLALANINE--TRNA LIGASE BETA SUBUNIT"/>
    <property type="match status" value="1"/>
</dbReference>
<dbReference type="Pfam" id="PF03483">
    <property type="entry name" value="B3_4"/>
    <property type="match status" value="1"/>
</dbReference>
<dbReference type="SUPFAM" id="SSF46955">
    <property type="entry name" value="Putative DNA-binding domain"/>
    <property type="match status" value="1"/>
</dbReference>
<proteinExistence type="inferred from homology"/>
<dbReference type="PANTHER" id="PTHR10947">
    <property type="entry name" value="PHENYLALANYL-TRNA SYNTHETASE BETA CHAIN AND LEUCINE-RICH REPEAT-CONTAINING PROTEIN 47"/>
    <property type="match status" value="1"/>
</dbReference>
<name>A0A4Z0WCH2_9GAMM</name>
<dbReference type="GO" id="GO:0000287">
    <property type="term" value="F:magnesium ion binding"/>
    <property type="evidence" value="ECO:0007669"/>
    <property type="project" value="UniProtKB-UniRule"/>
</dbReference>
<dbReference type="PROSITE" id="PS50886">
    <property type="entry name" value="TRBD"/>
    <property type="match status" value="1"/>
</dbReference>
<dbReference type="CDD" id="cd02796">
    <property type="entry name" value="tRNA_bind_bactPheRS"/>
    <property type="match status" value="1"/>
</dbReference>
<dbReference type="Pfam" id="PF01588">
    <property type="entry name" value="tRNA_bind"/>
    <property type="match status" value="1"/>
</dbReference>
<dbReference type="Gene3D" id="3.30.56.10">
    <property type="match status" value="2"/>
</dbReference>
<evidence type="ECO:0000256" key="11">
    <source>
        <dbReference type="ARBA" id="ARBA00022884"/>
    </source>
</evidence>
<evidence type="ECO:0000256" key="9">
    <source>
        <dbReference type="ARBA" id="ARBA00022840"/>
    </source>
</evidence>
<gene>
    <name evidence="15 20" type="primary">pheT</name>
    <name evidence="20" type="ORF">E4656_03650</name>
</gene>
<keyword evidence="6 15" id="KW-0436">Ligase</keyword>
<dbReference type="InterPro" id="IPR004532">
    <property type="entry name" value="Phe-tRNA-ligase_IIc_bsu_bact"/>
</dbReference>
<keyword evidence="21" id="KW-1185">Reference proteome</keyword>
<dbReference type="OrthoDB" id="9805455at2"/>
<dbReference type="NCBIfam" id="TIGR00472">
    <property type="entry name" value="pheT_bact"/>
    <property type="match status" value="1"/>
</dbReference>
<evidence type="ECO:0000256" key="16">
    <source>
        <dbReference type="PROSITE-ProRule" id="PRU00209"/>
    </source>
</evidence>
<dbReference type="SUPFAM" id="SSF54991">
    <property type="entry name" value="Anticodon-binding domain of PheRS"/>
    <property type="match status" value="1"/>
</dbReference>
<dbReference type="Gene3D" id="3.50.40.10">
    <property type="entry name" value="Phenylalanyl-trna Synthetase, Chain B, domain 3"/>
    <property type="match status" value="1"/>
</dbReference>
<keyword evidence="10 15" id="KW-0460">Magnesium</keyword>
<evidence type="ECO:0000256" key="4">
    <source>
        <dbReference type="ARBA" id="ARBA00022490"/>
    </source>
</evidence>
<dbReference type="Proteomes" id="UP000297475">
    <property type="component" value="Unassembled WGS sequence"/>
</dbReference>
<dbReference type="InterPro" id="IPR012340">
    <property type="entry name" value="NA-bd_OB-fold"/>
</dbReference>
<dbReference type="SMART" id="SM00874">
    <property type="entry name" value="B5"/>
    <property type="match status" value="1"/>
</dbReference>
<keyword evidence="9 15" id="KW-0067">ATP-binding</keyword>
<keyword evidence="11 16" id="KW-0694">RNA-binding</keyword>
<comment type="cofactor">
    <cofactor evidence="15">
        <name>Mg(2+)</name>
        <dbReference type="ChEBI" id="CHEBI:18420"/>
    </cofactor>
    <text evidence="15">Binds 2 magnesium ions per tetramer.</text>
</comment>
<dbReference type="InterPro" id="IPR036690">
    <property type="entry name" value="Fdx_antiC-bd_sf"/>
</dbReference>
<keyword evidence="4 15" id="KW-0963">Cytoplasm</keyword>
<evidence type="ECO:0000256" key="8">
    <source>
        <dbReference type="ARBA" id="ARBA00022741"/>
    </source>
</evidence>
<evidence type="ECO:0000256" key="15">
    <source>
        <dbReference type="HAMAP-Rule" id="MF_00283"/>
    </source>
</evidence>
<dbReference type="EC" id="6.1.1.20" evidence="15"/>
<feature type="domain" description="FDX-ACB" evidence="18">
    <location>
        <begin position="696"/>
        <end position="789"/>
    </location>
</feature>
<keyword evidence="7 15" id="KW-0479">Metal-binding</keyword>
<keyword evidence="13 15" id="KW-0030">Aminoacyl-tRNA synthetase</keyword>
<evidence type="ECO:0000256" key="3">
    <source>
        <dbReference type="ARBA" id="ARBA00011209"/>
    </source>
</evidence>
<dbReference type="CDD" id="cd00769">
    <property type="entry name" value="PheRS_beta_core"/>
    <property type="match status" value="1"/>
</dbReference>
<dbReference type="InterPro" id="IPR005147">
    <property type="entry name" value="tRNA_synthase_B5-dom"/>
</dbReference>
<dbReference type="NCBIfam" id="NF045760">
    <property type="entry name" value="YtpR"/>
    <property type="match status" value="1"/>
</dbReference>
<evidence type="ECO:0000256" key="2">
    <source>
        <dbReference type="ARBA" id="ARBA00008653"/>
    </source>
</evidence>